<dbReference type="AlphaFoldDB" id="A0AAY4A334"/>
<reference evidence="1" key="3">
    <citation type="submission" date="2025-09" db="UniProtKB">
        <authorList>
            <consortium name="Ensembl"/>
        </authorList>
    </citation>
    <scope>IDENTIFICATION</scope>
</reference>
<reference evidence="1" key="2">
    <citation type="submission" date="2025-08" db="UniProtKB">
        <authorList>
            <consortium name="Ensembl"/>
        </authorList>
    </citation>
    <scope>IDENTIFICATION</scope>
</reference>
<sequence length="89" mass="10430">MEKPENKADAVLQQQSQTAELSAADQRLVNILKMYDMPVKDPLEDYVFLKCIGKGYYGKIFKARNRKIYLKKSMYKNLTLNINRIELNQ</sequence>
<protein>
    <recommendedName>
        <fullName evidence="3">Protein kinase domain-containing protein</fullName>
    </recommendedName>
</protein>
<accession>A0AAY4A334</accession>
<name>A0AAY4A334_9TELE</name>
<dbReference type="SUPFAM" id="SSF56112">
    <property type="entry name" value="Protein kinase-like (PK-like)"/>
    <property type="match status" value="1"/>
</dbReference>
<keyword evidence="2" id="KW-1185">Reference proteome</keyword>
<organism evidence="1 2">
    <name type="scientific">Denticeps clupeoides</name>
    <name type="common">denticle herring</name>
    <dbReference type="NCBI Taxonomy" id="299321"/>
    <lineage>
        <taxon>Eukaryota</taxon>
        <taxon>Metazoa</taxon>
        <taxon>Chordata</taxon>
        <taxon>Craniata</taxon>
        <taxon>Vertebrata</taxon>
        <taxon>Euteleostomi</taxon>
        <taxon>Actinopterygii</taxon>
        <taxon>Neopterygii</taxon>
        <taxon>Teleostei</taxon>
        <taxon>Clupei</taxon>
        <taxon>Clupeiformes</taxon>
        <taxon>Denticipitoidei</taxon>
        <taxon>Denticipitidae</taxon>
        <taxon>Denticeps</taxon>
    </lineage>
</organism>
<evidence type="ECO:0000313" key="1">
    <source>
        <dbReference type="Ensembl" id="ENSDCDP00010002330.1"/>
    </source>
</evidence>
<dbReference type="Ensembl" id="ENSDCDT00010002423.1">
    <property type="protein sequence ID" value="ENSDCDP00010002330.1"/>
    <property type="gene ID" value="ENSDCDG00010001142.1"/>
</dbReference>
<dbReference type="InterPro" id="IPR011009">
    <property type="entry name" value="Kinase-like_dom_sf"/>
</dbReference>
<reference evidence="1 2" key="1">
    <citation type="submission" date="2020-06" db="EMBL/GenBank/DDBJ databases">
        <authorList>
            <consortium name="Wellcome Sanger Institute Data Sharing"/>
        </authorList>
    </citation>
    <scope>NUCLEOTIDE SEQUENCE [LARGE SCALE GENOMIC DNA]</scope>
</reference>
<dbReference type="Proteomes" id="UP000694580">
    <property type="component" value="Chromosome 2"/>
</dbReference>
<evidence type="ECO:0008006" key="3">
    <source>
        <dbReference type="Google" id="ProtNLM"/>
    </source>
</evidence>
<evidence type="ECO:0000313" key="2">
    <source>
        <dbReference type="Proteomes" id="UP000694580"/>
    </source>
</evidence>
<proteinExistence type="predicted"/>